<keyword evidence="3" id="KW-1185">Reference proteome</keyword>
<dbReference type="EMBL" id="JAKVPY010000004">
    <property type="protein sequence ID" value="MCH4562474.1"/>
    <property type="molecule type" value="Genomic_DNA"/>
</dbReference>
<name>A0ABS9RRL6_9GAMM</name>
<evidence type="ECO:0000313" key="2">
    <source>
        <dbReference type="EMBL" id="MCH4562474.1"/>
    </source>
</evidence>
<protein>
    <submittedName>
        <fullName evidence="2">Uncharacterized protein</fullName>
    </submittedName>
</protein>
<comment type="caution">
    <text evidence="2">The sequence shown here is derived from an EMBL/GenBank/DDBJ whole genome shotgun (WGS) entry which is preliminary data.</text>
</comment>
<dbReference type="RefSeq" id="WP_240567293.1">
    <property type="nucleotide sequence ID" value="NZ_JAKVPY010000004.1"/>
</dbReference>
<evidence type="ECO:0000313" key="3">
    <source>
        <dbReference type="Proteomes" id="UP001202117"/>
    </source>
</evidence>
<reference evidence="2 3" key="1">
    <citation type="submission" date="2022-02" db="EMBL/GenBank/DDBJ databases">
        <title>Halomonas fukangensis sp. nov., a halophilic bacterium isolated from a bulk soil of Kalidium foliatum at Fukang.</title>
        <authorList>
            <person name="Huang Y."/>
        </authorList>
    </citation>
    <scope>NUCLEOTIDE SEQUENCE [LARGE SCALE GENOMIC DNA]</scope>
    <source>
        <strain evidence="2 3">EGI 63088</strain>
    </source>
</reference>
<dbReference type="Proteomes" id="UP001202117">
    <property type="component" value="Unassembled WGS sequence"/>
</dbReference>
<organism evidence="2 3">
    <name type="scientific">Halomonas flagellata</name>
    <dbReference type="NCBI Taxonomy" id="2920385"/>
    <lineage>
        <taxon>Bacteria</taxon>
        <taxon>Pseudomonadati</taxon>
        <taxon>Pseudomonadota</taxon>
        <taxon>Gammaproteobacteria</taxon>
        <taxon>Oceanospirillales</taxon>
        <taxon>Halomonadaceae</taxon>
        <taxon>Halomonas</taxon>
    </lineage>
</organism>
<accession>A0ABS9RRL6</accession>
<keyword evidence="1" id="KW-0732">Signal</keyword>
<sequence length="66" mass="7085">MVTRIILSPLILPSASCFAGPATSLAADAGQRRTQADPLFSEDGYRIDRYRRPTPALIAPGRGRDG</sequence>
<proteinExistence type="predicted"/>
<feature type="signal peptide" evidence="1">
    <location>
        <begin position="1"/>
        <end position="19"/>
    </location>
</feature>
<gene>
    <name evidence="2" type="ORF">MKP05_04905</name>
</gene>
<evidence type="ECO:0000256" key="1">
    <source>
        <dbReference type="SAM" id="SignalP"/>
    </source>
</evidence>
<feature type="chain" id="PRO_5046704745" evidence="1">
    <location>
        <begin position="20"/>
        <end position="66"/>
    </location>
</feature>